<name>A0ABR0LSZ7_9PEZI</name>
<evidence type="ECO:0000313" key="3">
    <source>
        <dbReference type="Proteomes" id="UP001357485"/>
    </source>
</evidence>
<dbReference type="Proteomes" id="UP001357485">
    <property type="component" value="Unassembled WGS sequence"/>
</dbReference>
<reference evidence="2 3" key="1">
    <citation type="submission" date="2023-08" db="EMBL/GenBank/DDBJ databases">
        <title>Black Yeasts Isolated from many extreme environments.</title>
        <authorList>
            <person name="Coleine C."/>
            <person name="Stajich J.E."/>
            <person name="Selbmann L."/>
        </authorList>
    </citation>
    <scope>NUCLEOTIDE SEQUENCE [LARGE SCALE GENOMIC DNA]</scope>
    <source>
        <strain evidence="2 3">CCFEE 536</strain>
    </source>
</reference>
<sequence>MPSDEETSPQQEQTSPDESYTTFDQALDQQDAGLTLGPPTLSQDAIVNTAPIVQPTPVSAA</sequence>
<feature type="region of interest" description="Disordered" evidence="1">
    <location>
        <begin position="1"/>
        <end position="61"/>
    </location>
</feature>
<proteinExistence type="predicted"/>
<keyword evidence="3" id="KW-1185">Reference proteome</keyword>
<evidence type="ECO:0000256" key="1">
    <source>
        <dbReference type="SAM" id="MobiDB-lite"/>
    </source>
</evidence>
<feature type="non-terminal residue" evidence="2">
    <location>
        <position position="61"/>
    </location>
</feature>
<evidence type="ECO:0008006" key="4">
    <source>
        <dbReference type="Google" id="ProtNLM"/>
    </source>
</evidence>
<evidence type="ECO:0000313" key="2">
    <source>
        <dbReference type="EMBL" id="KAK5240581.1"/>
    </source>
</evidence>
<gene>
    <name evidence="2" type="ORF">LTR16_010448</name>
</gene>
<dbReference type="EMBL" id="JAVRRA010011180">
    <property type="protein sequence ID" value="KAK5240581.1"/>
    <property type="molecule type" value="Genomic_DNA"/>
</dbReference>
<feature type="compositionally biased region" description="Polar residues" evidence="1">
    <location>
        <begin position="8"/>
        <end position="28"/>
    </location>
</feature>
<organism evidence="2 3">
    <name type="scientific">Cryomyces antarcticus</name>
    <dbReference type="NCBI Taxonomy" id="329879"/>
    <lineage>
        <taxon>Eukaryota</taxon>
        <taxon>Fungi</taxon>
        <taxon>Dikarya</taxon>
        <taxon>Ascomycota</taxon>
        <taxon>Pezizomycotina</taxon>
        <taxon>Dothideomycetes</taxon>
        <taxon>Dothideomycetes incertae sedis</taxon>
        <taxon>Cryomyces</taxon>
    </lineage>
</organism>
<comment type="caution">
    <text evidence="2">The sequence shown here is derived from an EMBL/GenBank/DDBJ whole genome shotgun (WGS) entry which is preliminary data.</text>
</comment>
<accession>A0ABR0LSZ7</accession>
<protein>
    <recommendedName>
        <fullName evidence="4">Clathrin light chain</fullName>
    </recommendedName>
</protein>